<dbReference type="Proteomes" id="UP001589535">
    <property type="component" value="Unassembled WGS sequence"/>
</dbReference>
<evidence type="ECO:0000256" key="1">
    <source>
        <dbReference type="SAM" id="SignalP"/>
    </source>
</evidence>
<keyword evidence="3" id="KW-1185">Reference proteome</keyword>
<accession>A0ABV5TZN8</accession>
<evidence type="ECO:0000313" key="3">
    <source>
        <dbReference type="Proteomes" id="UP001589535"/>
    </source>
</evidence>
<reference evidence="2 3" key="1">
    <citation type="submission" date="2024-09" db="EMBL/GenBank/DDBJ databases">
        <authorList>
            <person name="Sun Q."/>
            <person name="Mori K."/>
        </authorList>
    </citation>
    <scope>NUCLEOTIDE SEQUENCE [LARGE SCALE GENOMIC DNA]</scope>
    <source>
        <strain evidence="2 3">JCM 13852</strain>
    </source>
</reference>
<keyword evidence="1" id="KW-0732">Signal</keyword>
<evidence type="ECO:0000313" key="2">
    <source>
        <dbReference type="EMBL" id="MFB9684574.1"/>
    </source>
</evidence>
<evidence type="ECO:0008006" key="4">
    <source>
        <dbReference type="Google" id="ProtNLM"/>
    </source>
</evidence>
<dbReference type="RefSeq" id="WP_378191486.1">
    <property type="nucleotide sequence ID" value="NZ_JBHMBK010000005.1"/>
</dbReference>
<organism evidence="2 3">
    <name type="scientific">Amycolatopsis plumensis</name>
    <dbReference type="NCBI Taxonomy" id="236508"/>
    <lineage>
        <taxon>Bacteria</taxon>
        <taxon>Bacillati</taxon>
        <taxon>Actinomycetota</taxon>
        <taxon>Actinomycetes</taxon>
        <taxon>Pseudonocardiales</taxon>
        <taxon>Pseudonocardiaceae</taxon>
        <taxon>Amycolatopsis</taxon>
    </lineage>
</organism>
<name>A0ABV5TZN8_9PSEU</name>
<feature type="chain" id="PRO_5047027097" description="Peptidase inhibitor family I36" evidence="1">
    <location>
        <begin position="27"/>
        <end position="143"/>
    </location>
</feature>
<gene>
    <name evidence="2" type="ORF">ACFFTO_10315</name>
</gene>
<sequence>MRFPKIAVIAAAVLGSLALVAAPASAESSAEETLAAPDGNFYAYIGYGYVALCGAWGGNSSDWGRCKNNTASLFNNGLYGGADDVYVYWGTNQTGSRRGICRGAAIADLHEYNFELDGKPGQGQELITNIASHKWAAIAGCGA</sequence>
<feature type="signal peptide" evidence="1">
    <location>
        <begin position="1"/>
        <end position="26"/>
    </location>
</feature>
<protein>
    <recommendedName>
        <fullName evidence="4">Peptidase inhibitor family I36</fullName>
    </recommendedName>
</protein>
<dbReference type="EMBL" id="JBHMBK010000005">
    <property type="protein sequence ID" value="MFB9684574.1"/>
    <property type="molecule type" value="Genomic_DNA"/>
</dbReference>
<proteinExistence type="predicted"/>
<comment type="caution">
    <text evidence="2">The sequence shown here is derived from an EMBL/GenBank/DDBJ whole genome shotgun (WGS) entry which is preliminary data.</text>
</comment>